<dbReference type="RefSeq" id="WP_281482357.1">
    <property type="nucleotide sequence ID" value="NZ_CP124543.1"/>
</dbReference>
<evidence type="ECO:0000313" key="1">
    <source>
        <dbReference type="EMBL" id="WGV25051.1"/>
    </source>
</evidence>
<name>A0AAJ6P8W8_9CYAN</name>
<dbReference type="KEGG" id="hbq:QI031_25335"/>
<gene>
    <name evidence="1" type="ORF">QI031_25335</name>
</gene>
<dbReference type="EMBL" id="CP124543">
    <property type="protein sequence ID" value="WGV25051.1"/>
    <property type="molecule type" value="Genomic_DNA"/>
</dbReference>
<dbReference type="Proteomes" id="UP001223520">
    <property type="component" value="Chromosome"/>
</dbReference>
<evidence type="ECO:0000313" key="2">
    <source>
        <dbReference type="Proteomes" id="UP001223520"/>
    </source>
</evidence>
<dbReference type="AlphaFoldDB" id="A0AAJ6P8W8"/>
<proteinExistence type="predicted"/>
<protein>
    <submittedName>
        <fullName evidence="1">Uncharacterized protein</fullName>
    </submittedName>
</protein>
<sequence length="40" mass="4364">MNTTLTFTHFGSVDSVAFSPYGRWLAAGDYCGISKFGDRS</sequence>
<reference evidence="1 2" key="1">
    <citation type="journal article" date="2023" name="Limnol Oceanogr Lett">
        <title>Environmental adaptations by the intertidal Antarctic cyanobacterium Halotia branconii CENA392 as revealed using long-read genome sequencing.</title>
        <authorList>
            <person name="Dextro R.B."/>
            <person name="Delbaje E."/>
            <person name="Freitas P.N.N."/>
            <person name="Geraldes V."/>
            <person name="Pinto E."/>
            <person name="Long P.F."/>
            <person name="Fiore M.F."/>
        </authorList>
    </citation>
    <scope>NUCLEOTIDE SEQUENCE [LARGE SCALE GENOMIC DNA]</scope>
    <source>
        <strain evidence="1 2">CENA392</strain>
    </source>
</reference>
<accession>A0AAJ6P8W8</accession>
<organism evidence="1 2">
    <name type="scientific">Halotia branconii CENA392</name>
    <dbReference type="NCBI Taxonomy" id="1539056"/>
    <lineage>
        <taxon>Bacteria</taxon>
        <taxon>Bacillati</taxon>
        <taxon>Cyanobacteriota</taxon>
        <taxon>Cyanophyceae</taxon>
        <taxon>Nostocales</taxon>
        <taxon>Nodulariaceae</taxon>
        <taxon>Halotia</taxon>
    </lineage>
</organism>
<keyword evidence="2" id="KW-1185">Reference proteome</keyword>